<feature type="domain" description="ABC transmembrane type-1" evidence="10">
    <location>
        <begin position="77"/>
        <end position="266"/>
    </location>
</feature>
<dbReference type="PROSITE" id="PS50928">
    <property type="entry name" value="ABC_TM1"/>
    <property type="match status" value="1"/>
</dbReference>
<sequence>MSGLAFGRRVAALPCARLAGAGLLLLLLGFGLVGPWLIEADPARQDLMASLAPPGARFLLGADHLGRSMLARLAHAVRLSFLLSGLTVAAAGLLGTALGLLAAWEGGWLDRGLSLLSDTVLALPGLLLVLLVIAFAPGQILPLAGGIALALWVEFFRVTRAQARSLLARPHVEAARLLGFGRAYILGHLILPELAPILFTLAGFGIGGVILTVATLSFISIGLKPPTAELGGMTSEMLPYLAEAPFQALLPSLFVALAVLACHLLAGGRPR</sequence>
<keyword evidence="4 9" id="KW-0812">Transmembrane</keyword>
<evidence type="ECO:0000256" key="1">
    <source>
        <dbReference type="ARBA" id="ARBA00004651"/>
    </source>
</evidence>
<dbReference type="CDD" id="cd06261">
    <property type="entry name" value="TM_PBP2"/>
    <property type="match status" value="1"/>
</dbReference>
<evidence type="ECO:0000256" key="7">
    <source>
        <dbReference type="ARBA" id="ARBA00022989"/>
    </source>
</evidence>
<dbReference type="SUPFAM" id="SSF161098">
    <property type="entry name" value="MetI-like"/>
    <property type="match status" value="1"/>
</dbReference>
<evidence type="ECO:0000256" key="6">
    <source>
        <dbReference type="ARBA" id="ARBA00022927"/>
    </source>
</evidence>
<evidence type="ECO:0000259" key="10">
    <source>
        <dbReference type="PROSITE" id="PS50928"/>
    </source>
</evidence>
<dbReference type="RefSeq" id="WP_111472229.1">
    <property type="nucleotide sequence ID" value="NZ_QLIX01000028.1"/>
</dbReference>
<feature type="transmembrane region" description="Helical" evidence="9">
    <location>
        <begin position="244"/>
        <end position="266"/>
    </location>
</feature>
<dbReference type="PANTHER" id="PTHR43386">
    <property type="entry name" value="OLIGOPEPTIDE TRANSPORT SYSTEM PERMEASE PROTEIN APPC"/>
    <property type="match status" value="1"/>
</dbReference>
<dbReference type="OrthoDB" id="9783218at2"/>
<dbReference type="EMBL" id="QLIX01000028">
    <property type="protein sequence ID" value="RAI56006.1"/>
    <property type="molecule type" value="Genomic_DNA"/>
</dbReference>
<comment type="similarity">
    <text evidence="9">Belongs to the binding-protein-dependent transport system permease family.</text>
</comment>
<dbReference type="Proteomes" id="UP000249065">
    <property type="component" value="Unassembled WGS sequence"/>
</dbReference>
<evidence type="ECO:0000256" key="5">
    <source>
        <dbReference type="ARBA" id="ARBA00022856"/>
    </source>
</evidence>
<dbReference type="GO" id="GO:0071916">
    <property type="term" value="F:dipeptide transmembrane transporter activity"/>
    <property type="evidence" value="ECO:0007669"/>
    <property type="project" value="TreeGrafter"/>
</dbReference>
<evidence type="ECO:0000313" key="12">
    <source>
        <dbReference type="Proteomes" id="UP000249065"/>
    </source>
</evidence>
<evidence type="ECO:0000256" key="2">
    <source>
        <dbReference type="ARBA" id="ARBA00022448"/>
    </source>
</evidence>
<keyword evidence="7 9" id="KW-1133">Transmembrane helix</keyword>
<evidence type="ECO:0000313" key="11">
    <source>
        <dbReference type="EMBL" id="RAI56006.1"/>
    </source>
</evidence>
<keyword evidence="6" id="KW-0653">Protein transport</keyword>
<dbReference type="InterPro" id="IPR000515">
    <property type="entry name" value="MetI-like"/>
</dbReference>
<feature type="transmembrane region" description="Helical" evidence="9">
    <location>
        <begin position="79"/>
        <end position="104"/>
    </location>
</feature>
<feature type="transmembrane region" description="Helical" evidence="9">
    <location>
        <begin position="197"/>
        <end position="223"/>
    </location>
</feature>
<keyword evidence="8 9" id="KW-0472">Membrane</keyword>
<comment type="caution">
    <text evidence="11">The sequence shown here is derived from an EMBL/GenBank/DDBJ whole genome shotgun (WGS) entry which is preliminary data.</text>
</comment>
<reference evidence="12" key="1">
    <citation type="submission" date="2018-06" db="EMBL/GenBank/DDBJ databases">
        <authorList>
            <person name="Khan S.A."/>
        </authorList>
    </citation>
    <scope>NUCLEOTIDE SEQUENCE [LARGE SCALE GENOMIC DNA]</scope>
    <source>
        <strain evidence="12">DB-1506</strain>
    </source>
</reference>
<keyword evidence="12" id="KW-1185">Reference proteome</keyword>
<proteinExistence type="inferred from homology"/>
<dbReference type="GO" id="GO:0005886">
    <property type="term" value="C:plasma membrane"/>
    <property type="evidence" value="ECO:0007669"/>
    <property type="project" value="UniProtKB-SubCell"/>
</dbReference>
<gene>
    <name evidence="11" type="ORF">DOO78_22970</name>
</gene>
<keyword evidence="5" id="KW-0571">Peptide transport</keyword>
<evidence type="ECO:0000256" key="4">
    <source>
        <dbReference type="ARBA" id="ARBA00022692"/>
    </source>
</evidence>
<keyword evidence="3" id="KW-1003">Cell membrane</keyword>
<dbReference type="InterPro" id="IPR050366">
    <property type="entry name" value="BP-dependent_transpt_permease"/>
</dbReference>
<dbReference type="GO" id="GO:0015031">
    <property type="term" value="P:protein transport"/>
    <property type="evidence" value="ECO:0007669"/>
    <property type="project" value="UniProtKB-KW"/>
</dbReference>
<dbReference type="PANTHER" id="PTHR43386:SF1">
    <property type="entry name" value="D,D-DIPEPTIDE TRANSPORT SYSTEM PERMEASE PROTEIN DDPC-RELATED"/>
    <property type="match status" value="1"/>
</dbReference>
<evidence type="ECO:0000256" key="8">
    <source>
        <dbReference type="ARBA" id="ARBA00023136"/>
    </source>
</evidence>
<evidence type="ECO:0000256" key="9">
    <source>
        <dbReference type="RuleBase" id="RU363032"/>
    </source>
</evidence>
<dbReference type="Pfam" id="PF00528">
    <property type="entry name" value="BPD_transp_1"/>
    <property type="match status" value="1"/>
</dbReference>
<accession>A0A327M0D9</accession>
<name>A0A327M0D9_9PROT</name>
<protein>
    <submittedName>
        <fullName evidence="11">ABC transporter permease</fullName>
    </submittedName>
</protein>
<comment type="subcellular location">
    <subcellularLocation>
        <location evidence="1 9">Cell membrane</location>
        <topology evidence="1 9">Multi-pass membrane protein</topology>
    </subcellularLocation>
</comment>
<dbReference type="AlphaFoldDB" id="A0A327M0D9"/>
<dbReference type="Gene3D" id="1.10.3720.10">
    <property type="entry name" value="MetI-like"/>
    <property type="match status" value="1"/>
</dbReference>
<feature type="transmembrane region" description="Helical" evidence="9">
    <location>
        <begin position="18"/>
        <end position="38"/>
    </location>
</feature>
<dbReference type="InterPro" id="IPR035906">
    <property type="entry name" value="MetI-like_sf"/>
</dbReference>
<organism evidence="11 12">
    <name type="scientific">Roseicella frigidaeris</name>
    <dbReference type="NCBI Taxonomy" id="2230885"/>
    <lineage>
        <taxon>Bacteria</taxon>
        <taxon>Pseudomonadati</taxon>
        <taxon>Pseudomonadota</taxon>
        <taxon>Alphaproteobacteria</taxon>
        <taxon>Acetobacterales</taxon>
        <taxon>Roseomonadaceae</taxon>
        <taxon>Roseicella</taxon>
    </lineage>
</organism>
<evidence type="ECO:0000256" key="3">
    <source>
        <dbReference type="ARBA" id="ARBA00022475"/>
    </source>
</evidence>
<keyword evidence="2 9" id="KW-0813">Transport</keyword>
<feature type="transmembrane region" description="Helical" evidence="9">
    <location>
        <begin position="124"/>
        <end position="153"/>
    </location>
</feature>